<dbReference type="AlphaFoldDB" id="A0A1L6MVM5"/>
<feature type="transmembrane region" description="Helical" evidence="7">
    <location>
        <begin position="154"/>
        <end position="173"/>
    </location>
</feature>
<protein>
    <recommendedName>
        <fullName evidence="8">ABC transporter domain-containing protein</fullName>
    </recommendedName>
</protein>
<name>A0A1L6MVM5_9BACT</name>
<dbReference type="GO" id="GO:0042626">
    <property type="term" value="F:ATPase-coupled transmembrane transporter activity"/>
    <property type="evidence" value="ECO:0007669"/>
    <property type="project" value="TreeGrafter"/>
</dbReference>
<dbReference type="RefSeq" id="WP_075276185.1">
    <property type="nucleotide sequence ID" value="NZ_CP016908.1"/>
</dbReference>
<evidence type="ECO:0000313" key="10">
    <source>
        <dbReference type="Proteomes" id="UP000185544"/>
    </source>
</evidence>
<feature type="transmembrane region" description="Helical" evidence="7">
    <location>
        <begin position="278"/>
        <end position="299"/>
    </location>
</feature>
<keyword evidence="10" id="KW-1185">Reference proteome</keyword>
<dbReference type="Gene3D" id="1.20.1560.10">
    <property type="entry name" value="ABC transporter type 1, transmembrane domain"/>
    <property type="match status" value="1"/>
</dbReference>
<feature type="transmembrane region" description="Helical" evidence="7">
    <location>
        <begin position="245"/>
        <end position="266"/>
    </location>
</feature>
<keyword evidence="4" id="KW-0067">ATP-binding</keyword>
<dbReference type="STRING" id="1882918.BCY86_01715"/>
<keyword evidence="5 7" id="KW-1133">Transmembrane helix</keyword>
<gene>
    <name evidence="9" type="ORF">BCY86_01715</name>
</gene>
<evidence type="ECO:0000313" key="9">
    <source>
        <dbReference type="EMBL" id="APR99538.1"/>
    </source>
</evidence>
<dbReference type="InterPro" id="IPR039421">
    <property type="entry name" value="Type_1_exporter"/>
</dbReference>
<organism evidence="9 10">
    <name type="scientific">Pajaroellobacter abortibovis</name>
    <dbReference type="NCBI Taxonomy" id="1882918"/>
    <lineage>
        <taxon>Bacteria</taxon>
        <taxon>Pseudomonadati</taxon>
        <taxon>Myxococcota</taxon>
        <taxon>Polyangia</taxon>
        <taxon>Polyangiales</taxon>
        <taxon>Polyangiaceae</taxon>
    </lineage>
</organism>
<evidence type="ECO:0000256" key="5">
    <source>
        <dbReference type="ARBA" id="ARBA00022989"/>
    </source>
</evidence>
<keyword evidence="3" id="KW-0547">Nucleotide-binding</keyword>
<comment type="subcellular location">
    <subcellularLocation>
        <location evidence="1">Cell membrane</location>
        <topology evidence="1">Multi-pass membrane protein</topology>
    </subcellularLocation>
</comment>
<dbReference type="InterPro" id="IPR027417">
    <property type="entry name" value="P-loop_NTPase"/>
</dbReference>
<dbReference type="PANTHER" id="PTHR24221:SF654">
    <property type="entry name" value="ATP-BINDING CASSETTE SUB-FAMILY B MEMBER 6"/>
    <property type="match status" value="1"/>
</dbReference>
<dbReference type="Gene3D" id="3.40.50.300">
    <property type="entry name" value="P-loop containing nucleotide triphosphate hydrolases"/>
    <property type="match status" value="1"/>
</dbReference>
<dbReference type="OrthoDB" id="9772049at2"/>
<feature type="domain" description="ABC transporter" evidence="8">
    <location>
        <begin position="336"/>
        <end position="567"/>
    </location>
</feature>
<evidence type="ECO:0000256" key="4">
    <source>
        <dbReference type="ARBA" id="ARBA00022840"/>
    </source>
</evidence>
<evidence type="ECO:0000256" key="2">
    <source>
        <dbReference type="ARBA" id="ARBA00022692"/>
    </source>
</evidence>
<evidence type="ECO:0000256" key="1">
    <source>
        <dbReference type="ARBA" id="ARBA00004651"/>
    </source>
</evidence>
<evidence type="ECO:0000256" key="3">
    <source>
        <dbReference type="ARBA" id="ARBA00022741"/>
    </source>
</evidence>
<evidence type="ECO:0000256" key="7">
    <source>
        <dbReference type="SAM" id="Phobius"/>
    </source>
</evidence>
<sequence length="569" mass="63936">MSVEQKRSKWKKEKHPLWRLLSWRLCFLWIAVLILRIGEWGGIGWIVSAGLRGQNKEIGWWIIFVAIWMGAASFLKLFLCSALEAVLLQEAFRAVLSEDGRTLDGLQNEDLTHVIWEGVGKGVRIVGEETLRFAVNALVLPWFALLFWKREGTLSLVWMGGGLAIGVILLMLLRRRFSLGFEQQEEAAYWCMANGVVATVRGRLELIAAGREEEHLRLTGKAIEKWTDIGRLTAIVSTVTSHLPFLCMLAVVGGGFVMMGLSSTGIETLWTRQGMEMFALWMMTLPPLVGVVHSFLALVRLLGQCRPFFALLQRIPVKRTPIAVPSQSLPSLPTTIELRHVCFSYGEVSLEEQQFLLAGLNMVWKPGTLVLVKGPNGSGKSTWIRLLLGLIQPDQGSIRVQGRDLAALDQKAWRRSIAFLPQRPFFPELGTVREAIQWLIPHAEPVDMERVLERVGLRPFLIDTMKHDPLGVRVATLSMGQRQRLALARLLLQKRSIFLLDEPETNLDELGVMQLAQLMKEIVTNGGMIGAVVFSPYLLRMHAQILQLGCNGIHEQSPLEGQERFSVCF</sequence>
<dbReference type="InterPro" id="IPR036640">
    <property type="entry name" value="ABC1_TM_sf"/>
</dbReference>
<dbReference type="GO" id="GO:0005524">
    <property type="term" value="F:ATP binding"/>
    <property type="evidence" value="ECO:0007669"/>
    <property type="project" value="UniProtKB-KW"/>
</dbReference>
<dbReference type="Proteomes" id="UP000185544">
    <property type="component" value="Chromosome"/>
</dbReference>
<proteinExistence type="predicted"/>
<evidence type="ECO:0000256" key="6">
    <source>
        <dbReference type="ARBA" id="ARBA00023136"/>
    </source>
</evidence>
<evidence type="ECO:0000259" key="8">
    <source>
        <dbReference type="PROSITE" id="PS50893"/>
    </source>
</evidence>
<dbReference type="Pfam" id="PF00005">
    <property type="entry name" value="ABC_tran"/>
    <property type="match status" value="1"/>
</dbReference>
<reference evidence="9 10" key="1">
    <citation type="submission" date="2016-08" db="EMBL/GenBank/DDBJ databases">
        <title>Identification and validation of antigenic proteins from Pajaroellobacter abortibovis using de-novo genome sequence assembly and reverse vaccinology.</title>
        <authorList>
            <person name="Welly B.T."/>
            <person name="Miller M.R."/>
            <person name="Stott J.L."/>
            <person name="Blanchard M.T."/>
            <person name="Islas-Trejo A.D."/>
            <person name="O'Rourke S.M."/>
            <person name="Young A.E."/>
            <person name="Medrano J.F."/>
            <person name="Van Eenennaam A.L."/>
        </authorList>
    </citation>
    <scope>NUCLEOTIDE SEQUENCE [LARGE SCALE GENOMIC DNA]</scope>
    <source>
        <strain evidence="9 10">BTF92-0548A/99-0131</strain>
    </source>
</reference>
<feature type="transmembrane region" description="Helical" evidence="7">
    <location>
        <begin position="21"/>
        <end position="38"/>
    </location>
</feature>
<dbReference type="SUPFAM" id="SSF52540">
    <property type="entry name" value="P-loop containing nucleoside triphosphate hydrolases"/>
    <property type="match status" value="1"/>
</dbReference>
<dbReference type="PROSITE" id="PS50893">
    <property type="entry name" value="ABC_TRANSPORTER_2"/>
    <property type="match status" value="1"/>
</dbReference>
<dbReference type="InterPro" id="IPR003593">
    <property type="entry name" value="AAA+_ATPase"/>
</dbReference>
<dbReference type="SUPFAM" id="SSF90123">
    <property type="entry name" value="ABC transporter transmembrane region"/>
    <property type="match status" value="1"/>
</dbReference>
<dbReference type="EMBL" id="CP016908">
    <property type="protein sequence ID" value="APR99538.1"/>
    <property type="molecule type" value="Genomic_DNA"/>
</dbReference>
<dbReference type="PANTHER" id="PTHR24221">
    <property type="entry name" value="ATP-BINDING CASSETTE SUB-FAMILY B"/>
    <property type="match status" value="1"/>
</dbReference>
<accession>A0A1L6MVM5</accession>
<feature type="transmembrane region" description="Helical" evidence="7">
    <location>
        <begin position="58"/>
        <end position="79"/>
    </location>
</feature>
<keyword evidence="6 7" id="KW-0472">Membrane</keyword>
<dbReference type="InterPro" id="IPR003439">
    <property type="entry name" value="ABC_transporter-like_ATP-bd"/>
</dbReference>
<keyword evidence="2 7" id="KW-0812">Transmembrane</keyword>
<dbReference type="GO" id="GO:0005886">
    <property type="term" value="C:plasma membrane"/>
    <property type="evidence" value="ECO:0007669"/>
    <property type="project" value="UniProtKB-SubCell"/>
</dbReference>
<dbReference type="KEGG" id="pabo:BCY86_01715"/>
<dbReference type="SMART" id="SM00382">
    <property type="entry name" value="AAA"/>
    <property type="match status" value="1"/>
</dbReference>
<dbReference type="GO" id="GO:0016887">
    <property type="term" value="F:ATP hydrolysis activity"/>
    <property type="evidence" value="ECO:0007669"/>
    <property type="project" value="InterPro"/>
</dbReference>